<feature type="transmembrane region" description="Helical" evidence="1">
    <location>
        <begin position="30"/>
        <end position="47"/>
    </location>
</feature>
<protein>
    <submittedName>
        <fullName evidence="2">Uncharacterized protein</fullName>
    </submittedName>
</protein>
<proteinExistence type="predicted"/>
<accession>A0A974CEW9</accession>
<keyword evidence="1" id="KW-0472">Membrane</keyword>
<dbReference type="EMBL" id="CM004478">
    <property type="protein sequence ID" value="OCT72025.1"/>
    <property type="molecule type" value="Genomic_DNA"/>
</dbReference>
<gene>
    <name evidence="2" type="ORF">XELAEV_18035009mg</name>
</gene>
<evidence type="ECO:0000256" key="1">
    <source>
        <dbReference type="SAM" id="Phobius"/>
    </source>
</evidence>
<keyword evidence="1" id="KW-0812">Transmembrane</keyword>
<evidence type="ECO:0000313" key="2">
    <source>
        <dbReference type="EMBL" id="OCT72025.1"/>
    </source>
</evidence>
<evidence type="ECO:0000313" key="3">
    <source>
        <dbReference type="Proteomes" id="UP000694892"/>
    </source>
</evidence>
<keyword evidence="1" id="KW-1133">Transmembrane helix</keyword>
<name>A0A974CEW9_XENLA</name>
<dbReference type="AlphaFoldDB" id="A0A974CEW9"/>
<sequence>MLVMSGSSWLSYHQGTSCYSGTMSTLQTPGIAFISTCQAGTPCLLFLRRCRSIYFVKKGNRNCALH</sequence>
<reference evidence="3" key="1">
    <citation type="journal article" date="2016" name="Nature">
        <title>Genome evolution in the allotetraploid frog Xenopus laevis.</title>
        <authorList>
            <person name="Session A.M."/>
            <person name="Uno Y."/>
            <person name="Kwon T."/>
            <person name="Chapman J.A."/>
            <person name="Toyoda A."/>
            <person name="Takahashi S."/>
            <person name="Fukui A."/>
            <person name="Hikosaka A."/>
            <person name="Suzuki A."/>
            <person name="Kondo M."/>
            <person name="van Heeringen S.J."/>
            <person name="Quigley I."/>
            <person name="Heinz S."/>
            <person name="Ogino H."/>
            <person name="Ochi H."/>
            <person name="Hellsten U."/>
            <person name="Lyons J.B."/>
            <person name="Simakov O."/>
            <person name="Putnam N."/>
            <person name="Stites J."/>
            <person name="Kuroki Y."/>
            <person name="Tanaka T."/>
            <person name="Michiue T."/>
            <person name="Watanabe M."/>
            <person name="Bogdanovic O."/>
            <person name="Lister R."/>
            <person name="Georgiou G."/>
            <person name="Paranjpe S.S."/>
            <person name="van Kruijsbergen I."/>
            <person name="Shu S."/>
            <person name="Carlson J."/>
            <person name="Kinoshita T."/>
            <person name="Ohta Y."/>
            <person name="Mawaribuchi S."/>
            <person name="Jenkins J."/>
            <person name="Grimwood J."/>
            <person name="Schmutz J."/>
            <person name="Mitros T."/>
            <person name="Mozaffari S.V."/>
            <person name="Suzuki Y."/>
            <person name="Haramoto Y."/>
            <person name="Yamamoto T.S."/>
            <person name="Takagi C."/>
            <person name="Heald R."/>
            <person name="Miller K."/>
            <person name="Haudenschild C."/>
            <person name="Kitzman J."/>
            <person name="Nakayama T."/>
            <person name="Izutsu Y."/>
            <person name="Robert J."/>
            <person name="Fortriede J."/>
            <person name="Burns K."/>
            <person name="Lotay V."/>
            <person name="Karimi K."/>
            <person name="Yasuoka Y."/>
            <person name="Dichmann D.S."/>
            <person name="Flajnik M.F."/>
            <person name="Houston D.W."/>
            <person name="Shendure J."/>
            <person name="DuPasquier L."/>
            <person name="Vize P.D."/>
            <person name="Zorn A.M."/>
            <person name="Ito M."/>
            <person name="Marcotte E.M."/>
            <person name="Wallingford J.B."/>
            <person name="Ito Y."/>
            <person name="Asashima M."/>
            <person name="Ueno N."/>
            <person name="Matsuda Y."/>
            <person name="Veenstra G.J."/>
            <person name="Fujiyama A."/>
            <person name="Harland R.M."/>
            <person name="Taira M."/>
            <person name="Rokhsar D.S."/>
        </authorList>
    </citation>
    <scope>NUCLEOTIDE SEQUENCE [LARGE SCALE GENOMIC DNA]</scope>
    <source>
        <strain evidence="3">J</strain>
    </source>
</reference>
<dbReference type="Proteomes" id="UP000694892">
    <property type="component" value="Chromosome 7L"/>
</dbReference>
<organism evidence="2 3">
    <name type="scientific">Xenopus laevis</name>
    <name type="common">African clawed frog</name>
    <dbReference type="NCBI Taxonomy" id="8355"/>
    <lineage>
        <taxon>Eukaryota</taxon>
        <taxon>Metazoa</taxon>
        <taxon>Chordata</taxon>
        <taxon>Craniata</taxon>
        <taxon>Vertebrata</taxon>
        <taxon>Euteleostomi</taxon>
        <taxon>Amphibia</taxon>
        <taxon>Batrachia</taxon>
        <taxon>Anura</taxon>
        <taxon>Pipoidea</taxon>
        <taxon>Pipidae</taxon>
        <taxon>Xenopodinae</taxon>
        <taxon>Xenopus</taxon>
        <taxon>Xenopus</taxon>
    </lineage>
</organism>